<protein>
    <submittedName>
        <fullName evidence="2">ABC transporter permease</fullName>
    </submittedName>
</protein>
<gene>
    <name evidence="2" type="ORF">HYG86_03700</name>
</gene>
<keyword evidence="1" id="KW-1133">Transmembrane helix</keyword>
<feature type="transmembrane region" description="Helical" evidence="1">
    <location>
        <begin position="20"/>
        <end position="38"/>
    </location>
</feature>
<proteinExistence type="predicted"/>
<dbReference type="Proteomes" id="UP000516160">
    <property type="component" value="Chromosome"/>
</dbReference>
<organism evidence="2 3">
    <name type="scientific">Alkalicella caledoniensis</name>
    <dbReference type="NCBI Taxonomy" id="2731377"/>
    <lineage>
        <taxon>Bacteria</taxon>
        <taxon>Bacillati</taxon>
        <taxon>Bacillota</taxon>
        <taxon>Clostridia</taxon>
        <taxon>Eubacteriales</taxon>
        <taxon>Proteinivoracaceae</taxon>
        <taxon>Alkalicella</taxon>
    </lineage>
</organism>
<dbReference type="RefSeq" id="WP_213167599.1">
    <property type="nucleotide sequence ID" value="NZ_CP058559.1"/>
</dbReference>
<dbReference type="EMBL" id="CP058559">
    <property type="protein sequence ID" value="QNO13935.1"/>
    <property type="molecule type" value="Genomic_DNA"/>
</dbReference>
<reference evidence="2 3" key="1">
    <citation type="submission" date="2020-07" db="EMBL/GenBank/DDBJ databases">
        <title>Alkalicella. sp. LB2 genome.</title>
        <authorList>
            <person name="Postec A."/>
            <person name="Quemeneur M."/>
        </authorList>
    </citation>
    <scope>NUCLEOTIDE SEQUENCE [LARGE SCALE GENOMIC DNA]</scope>
    <source>
        <strain evidence="2 3">LB2</strain>
    </source>
</reference>
<keyword evidence="3" id="KW-1185">Reference proteome</keyword>
<feature type="transmembrane region" description="Helical" evidence="1">
    <location>
        <begin position="125"/>
        <end position="148"/>
    </location>
</feature>
<name>A0A7G9W5H3_ALKCA</name>
<sequence>MFSSFFVSELKKWVRDPMMAFMIFYPMLFGLLGRYALPTIAENSGFMIDAYADFILAVLALITPFAYGAIVAFSILDDRDDHILTAISVTPLSLNKFLSFRMVMATTLTFFATWFILWFANVGDLSLGIMASLAFLNCLATPMVGFFINAFATNKIEGFAVMKGFGMIIILPVVSLIFTDAKEFIFALAPGFWPAKAISTLVRGEELLNLNYNLYYLIGLAYILVLLVFSYRVFLKRTKV</sequence>
<evidence type="ECO:0000313" key="3">
    <source>
        <dbReference type="Proteomes" id="UP000516160"/>
    </source>
</evidence>
<feature type="transmembrane region" description="Helical" evidence="1">
    <location>
        <begin position="160"/>
        <end position="178"/>
    </location>
</feature>
<evidence type="ECO:0000256" key="1">
    <source>
        <dbReference type="SAM" id="Phobius"/>
    </source>
</evidence>
<feature type="transmembrane region" description="Helical" evidence="1">
    <location>
        <begin position="50"/>
        <end position="76"/>
    </location>
</feature>
<feature type="transmembrane region" description="Helical" evidence="1">
    <location>
        <begin position="214"/>
        <end position="234"/>
    </location>
</feature>
<keyword evidence="1" id="KW-0472">Membrane</keyword>
<dbReference type="KEGG" id="acae:HYG86_03700"/>
<feature type="transmembrane region" description="Helical" evidence="1">
    <location>
        <begin position="97"/>
        <end position="119"/>
    </location>
</feature>
<evidence type="ECO:0000313" key="2">
    <source>
        <dbReference type="EMBL" id="QNO13935.1"/>
    </source>
</evidence>
<dbReference type="AlphaFoldDB" id="A0A7G9W5H3"/>
<keyword evidence="1" id="KW-0812">Transmembrane</keyword>
<accession>A0A7G9W5H3</accession>